<dbReference type="AlphaFoldDB" id="A0A6N3IPL2"/>
<name>A0A6N3IPL2_9BACT</name>
<evidence type="ECO:0000256" key="2">
    <source>
        <dbReference type="SAM" id="Phobius"/>
    </source>
</evidence>
<proteinExistence type="predicted"/>
<reference evidence="3" key="1">
    <citation type="submission" date="2020-02" db="EMBL/GenBank/DDBJ databases">
        <authorList>
            <person name="Meier V. D."/>
        </authorList>
    </citation>
    <scope>NUCLEOTIDE SEQUENCE</scope>
    <source>
        <strain evidence="3">AVDCRST_MAG18</strain>
    </source>
</reference>
<keyword evidence="2" id="KW-1133">Transmembrane helix</keyword>
<feature type="compositionally biased region" description="Pro residues" evidence="1">
    <location>
        <begin position="64"/>
        <end position="75"/>
    </location>
</feature>
<accession>A0A6N3IPL2</accession>
<dbReference type="EMBL" id="CADCWN010000420">
    <property type="protein sequence ID" value="CAA9590873.1"/>
    <property type="molecule type" value="Genomic_DNA"/>
</dbReference>
<feature type="compositionally biased region" description="Gly residues" evidence="1">
    <location>
        <begin position="84"/>
        <end position="95"/>
    </location>
</feature>
<protein>
    <submittedName>
        <fullName evidence="3">Uncharacterized protein</fullName>
    </submittedName>
</protein>
<evidence type="ECO:0000256" key="1">
    <source>
        <dbReference type="SAM" id="MobiDB-lite"/>
    </source>
</evidence>
<keyword evidence="2" id="KW-0812">Transmembrane</keyword>
<feature type="region of interest" description="Disordered" evidence="1">
    <location>
        <begin position="57"/>
        <end position="139"/>
    </location>
</feature>
<evidence type="ECO:0000313" key="3">
    <source>
        <dbReference type="EMBL" id="CAA9590873.1"/>
    </source>
</evidence>
<feature type="transmembrane region" description="Helical" evidence="2">
    <location>
        <begin position="153"/>
        <end position="176"/>
    </location>
</feature>
<sequence>MNFEEARAEYGRLRQAYDQRQLSAEEYGRRVQGLQVRDAAGSYWAIDGNTGGWLRYDGNAWVPGQPPVPPGPPPDQFGQPSSQGGSGGAPQGGFGQQPQGGFTGQGQGGFGGSPQGNVGQPQGGFGAQPQGNFGGVQSVATPAAPARRSRRGLIIGCSAAAVLLLICGVVGSIYAYQNLIVSGLTDVATTTSLNASNRPEREVADFTVNQPMFITYTAQNVKQGDAIELRLFRNGTRETLTGGEKTFDQDATFHGAFSYTPTAAGSYRGEFYLKGESTPSRTIEFTVR</sequence>
<gene>
    <name evidence="3" type="ORF">AVDCRST_MAG18-5237</name>
</gene>
<keyword evidence="2" id="KW-0472">Membrane</keyword>
<feature type="compositionally biased region" description="Gly residues" evidence="1">
    <location>
        <begin position="101"/>
        <end position="114"/>
    </location>
</feature>
<organism evidence="3">
    <name type="scientific">uncultured Thermomicrobiales bacterium</name>
    <dbReference type="NCBI Taxonomy" id="1645740"/>
    <lineage>
        <taxon>Bacteria</taxon>
        <taxon>Pseudomonadati</taxon>
        <taxon>Thermomicrobiota</taxon>
        <taxon>Thermomicrobia</taxon>
        <taxon>Thermomicrobiales</taxon>
        <taxon>environmental samples</taxon>
    </lineage>
</organism>